<dbReference type="Gene3D" id="1.50.40.10">
    <property type="entry name" value="Mitochondrial carrier domain"/>
    <property type="match status" value="1"/>
</dbReference>
<evidence type="ECO:0000256" key="9">
    <source>
        <dbReference type="PROSITE-ProRule" id="PRU00282"/>
    </source>
</evidence>
<evidence type="ECO:0000256" key="1">
    <source>
        <dbReference type="ARBA" id="ARBA00004141"/>
    </source>
</evidence>
<dbReference type="GO" id="GO:0005739">
    <property type="term" value="C:mitochondrion"/>
    <property type="evidence" value="ECO:0007669"/>
    <property type="project" value="EnsemblFungi"/>
</dbReference>
<feature type="repeat" description="Solcar" evidence="9">
    <location>
        <begin position="8"/>
        <end position="108"/>
    </location>
</feature>
<keyword evidence="5" id="KW-0677">Repeat</keyword>
<dbReference type="OrthoDB" id="428293at2759"/>
<feature type="compositionally biased region" description="Polar residues" evidence="11">
    <location>
        <begin position="213"/>
        <end position="232"/>
    </location>
</feature>
<evidence type="ECO:0000256" key="10">
    <source>
        <dbReference type="RuleBase" id="RU000488"/>
    </source>
</evidence>
<dbReference type="InterPro" id="IPR044712">
    <property type="entry name" value="SLC25A32-like"/>
</dbReference>
<dbReference type="Proteomes" id="UP000019373">
    <property type="component" value="Unassembled WGS sequence"/>
</dbReference>
<evidence type="ECO:0000256" key="8">
    <source>
        <dbReference type="ARBA" id="ARBA00023136"/>
    </source>
</evidence>
<comment type="subcellular location">
    <subcellularLocation>
        <location evidence="1">Membrane</location>
        <topology evidence="1">Multi-pass membrane protein</topology>
    </subcellularLocation>
</comment>
<reference evidence="13" key="1">
    <citation type="journal article" date="2014" name="BMC Genomics">
        <title>Genome characteristics reveal the impact of lichenization on lichen-forming fungus Endocarpon pusillum Hedwig (Verrucariales, Ascomycota).</title>
        <authorList>
            <person name="Wang Y.-Y."/>
            <person name="Liu B."/>
            <person name="Zhang X.-Y."/>
            <person name="Zhou Q.-M."/>
            <person name="Zhang T."/>
            <person name="Li H."/>
            <person name="Yu Y.-F."/>
            <person name="Zhang X.-L."/>
            <person name="Hao X.-Y."/>
            <person name="Wang M."/>
            <person name="Wang L."/>
            <person name="Wei J.-C."/>
        </authorList>
    </citation>
    <scope>NUCLEOTIDE SEQUENCE [LARGE SCALE GENOMIC DNA]</scope>
    <source>
        <strain evidence="13">Z07020 / HMAS-L-300199</strain>
    </source>
</reference>
<keyword evidence="6" id="KW-0496">Mitochondrion</keyword>
<evidence type="ECO:0000313" key="13">
    <source>
        <dbReference type="Proteomes" id="UP000019373"/>
    </source>
</evidence>
<dbReference type="eggNOG" id="KOG0764">
    <property type="taxonomic scope" value="Eukaryota"/>
</dbReference>
<dbReference type="EMBL" id="KE720769">
    <property type="protein sequence ID" value="ERF76310.1"/>
    <property type="molecule type" value="Genomic_DNA"/>
</dbReference>
<dbReference type="GO" id="GO:0015230">
    <property type="term" value="F:FAD transmembrane transporter activity"/>
    <property type="evidence" value="ECO:0007669"/>
    <property type="project" value="EnsemblFungi"/>
</dbReference>
<gene>
    <name evidence="12" type="ORF">EPUS_04168</name>
</gene>
<evidence type="ECO:0000256" key="2">
    <source>
        <dbReference type="ARBA" id="ARBA00006375"/>
    </source>
</evidence>
<evidence type="ECO:0000256" key="11">
    <source>
        <dbReference type="SAM" id="MobiDB-lite"/>
    </source>
</evidence>
<keyword evidence="7" id="KW-1133">Transmembrane helix</keyword>
<dbReference type="PROSITE" id="PS50920">
    <property type="entry name" value="SOLCAR"/>
    <property type="match status" value="3"/>
</dbReference>
<dbReference type="PANTHER" id="PTHR45683">
    <property type="entry name" value="MITOCHONDRIAL NICOTINAMIDE ADENINE DINUCLEOTIDE TRANSPORTER 1-RELATED-RELATED"/>
    <property type="match status" value="1"/>
</dbReference>
<sequence length="360" mass="39710">MTGDYALSQSSIESIAGFTAGTVSTLVVHPLDIIKTRLQINTNPRRVAQFGPRPALTSLPSLRILHTLITAEGPSPLRSLYRGLTPNLVGNSLGWSPYFLWYSQAQDVVRHLRHYRKDSQLSSLDYLTASLASGVLYAALTNPIWVIKTRMLSTSAHHTGAYPSMLFGLRAIARGEGWRGYFRGLIPTMAGVSHSAVYFVAYEKLKAERAAQLSSNITSNDPSTNPHPATSKQQQQQQQQLSNADYLLISGLSKIFAGTLTYPHQVVRARMQTYASSATPPNPIDRMTAQQLANNASQGLRATLRSVWRQDGIRGFYRGLGPNLLRVVPSTCVTFLVYENVKWALPRKEVEVAEKAVEAL</sequence>
<dbReference type="GeneID" id="19239200"/>
<evidence type="ECO:0000256" key="6">
    <source>
        <dbReference type="ARBA" id="ARBA00022792"/>
    </source>
</evidence>
<evidence type="ECO:0000256" key="5">
    <source>
        <dbReference type="ARBA" id="ARBA00022737"/>
    </source>
</evidence>
<dbReference type="AlphaFoldDB" id="U1HZH0"/>
<dbReference type="HOGENOM" id="CLU_015166_6_4_1"/>
<name>U1HZH0_ENDPU</name>
<dbReference type="OMA" id="TTVWKHE"/>
<organism evidence="12 13">
    <name type="scientific">Endocarpon pusillum (strain Z07020 / HMAS-L-300199)</name>
    <name type="common">Lichen-forming fungus</name>
    <dbReference type="NCBI Taxonomy" id="1263415"/>
    <lineage>
        <taxon>Eukaryota</taxon>
        <taxon>Fungi</taxon>
        <taxon>Dikarya</taxon>
        <taxon>Ascomycota</taxon>
        <taxon>Pezizomycotina</taxon>
        <taxon>Eurotiomycetes</taxon>
        <taxon>Chaetothyriomycetidae</taxon>
        <taxon>Verrucariales</taxon>
        <taxon>Verrucariaceae</taxon>
        <taxon>Endocarpon</taxon>
    </lineage>
</organism>
<evidence type="ECO:0000256" key="7">
    <source>
        <dbReference type="ARBA" id="ARBA00022989"/>
    </source>
</evidence>
<dbReference type="InterPro" id="IPR018108">
    <property type="entry name" value="MCP_transmembrane"/>
</dbReference>
<dbReference type="Pfam" id="PF00153">
    <property type="entry name" value="Mito_carr"/>
    <property type="match status" value="3"/>
</dbReference>
<keyword evidence="3 10" id="KW-0813">Transport</keyword>
<comment type="similarity">
    <text evidence="2 10">Belongs to the mitochondrial carrier (TC 2.A.29) family.</text>
</comment>
<evidence type="ECO:0008006" key="14">
    <source>
        <dbReference type="Google" id="ProtNLM"/>
    </source>
</evidence>
<keyword evidence="13" id="KW-1185">Reference proteome</keyword>
<dbReference type="GO" id="GO:0016020">
    <property type="term" value="C:membrane"/>
    <property type="evidence" value="ECO:0007669"/>
    <property type="project" value="UniProtKB-SubCell"/>
</dbReference>
<keyword evidence="4 9" id="KW-0812">Transmembrane</keyword>
<keyword evidence="6" id="KW-0999">Mitochondrion inner membrane</keyword>
<keyword evidence="8 9" id="KW-0472">Membrane</keyword>
<dbReference type="SUPFAM" id="SSF103506">
    <property type="entry name" value="Mitochondrial carrier"/>
    <property type="match status" value="1"/>
</dbReference>
<proteinExistence type="inferred from homology"/>
<feature type="repeat" description="Solcar" evidence="9">
    <location>
        <begin position="245"/>
        <end position="344"/>
    </location>
</feature>
<evidence type="ECO:0000256" key="3">
    <source>
        <dbReference type="ARBA" id="ARBA00022448"/>
    </source>
</evidence>
<feature type="repeat" description="Solcar" evidence="9">
    <location>
        <begin position="121"/>
        <end position="208"/>
    </location>
</feature>
<accession>U1HZH0</accession>
<evidence type="ECO:0000313" key="12">
    <source>
        <dbReference type="EMBL" id="ERF76310.1"/>
    </source>
</evidence>
<dbReference type="InterPro" id="IPR023395">
    <property type="entry name" value="MCP_dom_sf"/>
</dbReference>
<evidence type="ECO:0000256" key="4">
    <source>
        <dbReference type="ARBA" id="ARBA00022692"/>
    </source>
</evidence>
<feature type="region of interest" description="Disordered" evidence="11">
    <location>
        <begin position="213"/>
        <end position="237"/>
    </location>
</feature>
<protein>
    <recommendedName>
        <fullName evidence="14">Mitochondrial thiamine pyrophosphate carrier 1</fullName>
    </recommendedName>
</protein>
<dbReference type="RefSeq" id="XP_007786351.1">
    <property type="nucleotide sequence ID" value="XM_007788161.1"/>
</dbReference>